<comment type="caution">
    <text evidence="2">The sequence shown here is derived from an EMBL/GenBank/DDBJ whole genome shotgun (WGS) entry which is preliminary data.</text>
</comment>
<dbReference type="InterPro" id="IPR010994">
    <property type="entry name" value="RuvA_2-like"/>
</dbReference>
<dbReference type="SUPFAM" id="SSF47781">
    <property type="entry name" value="RuvA domain 2-like"/>
    <property type="match status" value="1"/>
</dbReference>
<feature type="compositionally biased region" description="Polar residues" evidence="1">
    <location>
        <begin position="565"/>
        <end position="579"/>
    </location>
</feature>
<protein>
    <submittedName>
        <fullName evidence="2">Uncharacterized protein</fullName>
    </submittedName>
</protein>
<gene>
    <name evidence="2" type="ORF">MEDL_33161</name>
</gene>
<dbReference type="OrthoDB" id="10029313at2759"/>
<dbReference type="Pfam" id="PF12836">
    <property type="entry name" value="HHH_3"/>
    <property type="match status" value="1"/>
</dbReference>
<evidence type="ECO:0000313" key="3">
    <source>
        <dbReference type="Proteomes" id="UP000683360"/>
    </source>
</evidence>
<name>A0A8S3SFB0_MYTED</name>
<keyword evidence="3" id="KW-1185">Reference proteome</keyword>
<reference evidence="2" key="1">
    <citation type="submission" date="2021-03" db="EMBL/GenBank/DDBJ databases">
        <authorList>
            <person name="Bekaert M."/>
        </authorList>
    </citation>
    <scope>NUCLEOTIDE SEQUENCE</scope>
</reference>
<evidence type="ECO:0000313" key="2">
    <source>
        <dbReference type="EMBL" id="CAG2219629.1"/>
    </source>
</evidence>
<proteinExistence type="predicted"/>
<dbReference type="AlphaFoldDB" id="A0A8S3SFB0"/>
<sequence>MSLKKTLIVEAISEGIKDDIPCGQIPSNVKIVPINFDFDNLDNESCSSGNITDDIKIDRCIDNMDNALAKRFPIVTLLSDMKRFDRDTLPVYANIANATLSPRFGSDKARTFFKLKLQEFKKLVKLNFRECLTIGVKEYADKLTTEVEQFWHKTSASVNNGSSIVRLNDKVRSLKEKWADKYRQSATRDTKEPSELEKIKQELEVLRQQTDKGKTENLTNYEILVLAKGLKFIPSPDVKYIKQNLLRDFDELGRKMRCKYHFSDKTNADSNHPFRVKSGFKPALANNTIENYLFATKMEICRLKINKVRNNLSKHERAALKTLRSNNNIIIKKADKNSSTVVLDKNLYIKQTLNFLNNSICYEQIREFDTNKISDTIKKKLHKKECIDDITYKYLANNTNTLPEVHDPMMPLSLSFRKHNLQDVTENPKRQSALQRHRQRQSSFLVTMSIININTCSFQELLQLPGIGIKTGEQIMDIREGKGFVTESDLATISHLRVTMALLSRLDFNQNGGGQNNGPPPEAQGRHNEMLSRVNTLIGGGHVASQGTPARVHAQSEFKQEAWHQGQSPGPWNGPSQMDSAFLECSPYSGDAGARPKTPGNWDGGYRETNTKK</sequence>
<organism evidence="2 3">
    <name type="scientific">Mytilus edulis</name>
    <name type="common">Blue mussel</name>
    <dbReference type="NCBI Taxonomy" id="6550"/>
    <lineage>
        <taxon>Eukaryota</taxon>
        <taxon>Metazoa</taxon>
        <taxon>Spiralia</taxon>
        <taxon>Lophotrochozoa</taxon>
        <taxon>Mollusca</taxon>
        <taxon>Bivalvia</taxon>
        <taxon>Autobranchia</taxon>
        <taxon>Pteriomorphia</taxon>
        <taxon>Mytilida</taxon>
        <taxon>Mytiloidea</taxon>
        <taxon>Mytilidae</taxon>
        <taxon>Mytilinae</taxon>
        <taxon>Mytilus</taxon>
    </lineage>
</organism>
<dbReference type="Gene3D" id="1.10.150.320">
    <property type="entry name" value="Photosystem II 12 kDa extrinsic protein"/>
    <property type="match status" value="1"/>
</dbReference>
<evidence type="ECO:0000256" key="1">
    <source>
        <dbReference type="SAM" id="MobiDB-lite"/>
    </source>
</evidence>
<dbReference type="Proteomes" id="UP000683360">
    <property type="component" value="Unassembled WGS sequence"/>
</dbReference>
<dbReference type="EMBL" id="CAJPWZ010001635">
    <property type="protein sequence ID" value="CAG2219629.1"/>
    <property type="molecule type" value="Genomic_DNA"/>
</dbReference>
<accession>A0A8S3SFB0</accession>
<feature type="region of interest" description="Disordered" evidence="1">
    <location>
        <begin position="539"/>
        <end position="613"/>
    </location>
</feature>